<name>A0A3P7IQI6_STRVU</name>
<sequence>MLKRPLIKRSCYLCGRYTDERLLRRTTPNSHHTVVLLSSLVLFNALDLEKAKRCYEACLKIRQRLCDQHYIDAAQFISSEMACLGIGFTTYVDEPRGVVVSYVNEKDVPLHLTDTIDENAKKLNARLTITGRKVSEFLNFCLSRYQVDGIRAATGDQEDDADVKESIKEEMDIKPVALLCGKSKSSELIVVGPDHSTDSSSANQETVEKLDETDPELLKKDFTIKGKRLLSLFRFCPNCGTKIRARKGQVKLIEKDSSPVVYYLCNGCPGKQCWYGISNVH</sequence>
<dbReference type="AlphaFoldDB" id="A0A3P7IQI6"/>
<organism evidence="1 2">
    <name type="scientific">Strongylus vulgaris</name>
    <name type="common">Blood worm</name>
    <dbReference type="NCBI Taxonomy" id="40348"/>
    <lineage>
        <taxon>Eukaryota</taxon>
        <taxon>Metazoa</taxon>
        <taxon>Ecdysozoa</taxon>
        <taxon>Nematoda</taxon>
        <taxon>Chromadorea</taxon>
        <taxon>Rhabditida</taxon>
        <taxon>Rhabditina</taxon>
        <taxon>Rhabditomorpha</taxon>
        <taxon>Strongyloidea</taxon>
        <taxon>Strongylidae</taxon>
        <taxon>Strongylus</taxon>
    </lineage>
</organism>
<reference evidence="1 2" key="1">
    <citation type="submission" date="2018-11" db="EMBL/GenBank/DDBJ databases">
        <authorList>
            <consortium name="Pathogen Informatics"/>
        </authorList>
    </citation>
    <scope>NUCLEOTIDE SEQUENCE [LARGE SCALE GENOMIC DNA]</scope>
</reference>
<accession>A0A3P7IQI6</accession>
<dbReference type="OrthoDB" id="5830942at2759"/>
<gene>
    <name evidence="1" type="ORF">SVUK_LOCUS10169</name>
</gene>
<dbReference type="Proteomes" id="UP000270094">
    <property type="component" value="Unassembled WGS sequence"/>
</dbReference>
<protein>
    <submittedName>
        <fullName evidence="1">Uncharacterized protein</fullName>
    </submittedName>
</protein>
<keyword evidence="2" id="KW-1185">Reference proteome</keyword>
<evidence type="ECO:0000313" key="1">
    <source>
        <dbReference type="EMBL" id="VDM75171.1"/>
    </source>
</evidence>
<dbReference type="EMBL" id="UYYB01094993">
    <property type="protein sequence ID" value="VDM75171.1"/>
    <property type="molecule type" value="Genomic_DNA"/>
</dbReference>
<proteinExistence type="predicted"/>
<evidence type="ECO:0000313" key="2">
    <source>
        <dbReference type="Proteomes" id="UP000270094"/>
    </source>
</evidence>